<evidence type="ECO:0000313" key="1">
    <source>
        <dbReference type="EMBL" id="SJZ33004.1"/>
    </source>
</evidence>
<proteinExistence type="predicted"/>
<sequence length="74" mass="8350">MMEIEFKVKVTYDQEADLGYIYLAEICEGEVEYSIKVEDKVLDFDGEGRLLGIEFLDGKAGLPKSLISKLEGEK</sequence>
<evidence type="ECO:0000313" key="2">
    <source>
        <dbReference type="Proteomes" id="UP000190625"/>
    </source>
</evidence>
<dbReference type="AlphaFoldDB" id="A0A1T4JSB9"/>
<dbReference type="RefSeq" id="WP_078808891.1">
    <property type="nucleotide sequence ID" value="NZ_FUWM01000004.1"/>
</dbReference>
<organism evidence="1 2">
    <name type="scientific">Selenihalanaerobacter shriftii</name>
    <dbReference type="NCBI Taxonomy" id="142842"/>
    <lineage>
        <taxon>Bacteria</taxon>
        <taxon>Bacillati</taxon>
        <taxon>Bacillota</taxon>
        <taxon>Clostridia</taxon>
        <taxon>Halanaerobiales</taxon>
        <taxon>Halobacteroidaceae</taxon>
        <taxon>Selenihalanaerobacter</taxon>
    </lineage>
</organism>
<dbReference type="Pfam" id="PF10049">
    <property type="entry name" value="DUF2283"/>
    <property type="match status" value="1"/>
</dbReference>
<dbReference type="EMBL" id="FUWM01000004">
    <property type="protein sequence ID" value="SJZ33004.1"/>
    <property type="molecule type" value="Genomic_DNA"/>
</dbReference>
<gene>
    <name evidence="1" type="ORF">SAMN02745118_00368</name>
</gene>
<dbReference type="STRING" id="142842.SAMN02745118_00368"/>
<accession>A0A1T4JSB9</accession>
<keyword evidence="2" id="KW-1185">Reference proteome</keyword>
<dbReference type="OrthoDB" id="2911799at2"/>
<evidence type="ECO:0008006" key="3">
    <source>
        <dbReference type="Google" id="ProtNLM"/>
    </source>
</evidence>
<dbReference type="InterPro" id="IPR019270">
    <property type="entry name" value="DUF2283"/>
</dbReference>
<reference evidence="2" key="1">
    <citation type="submission" date="2017-02" db="EMBL/GenBank/DDBJ databases">
        <authorList>
            <person name="Varghese N."/>
            <person name="Submissions S."/>
        </authorList>
    </citation>
    <scope>NUCLEOTIDE SEQUENCE [LARGE SCALE GENOMIC DNA]</scope>
    <source>
        <strain evidence="2">ATCC BAA-73</strain>
    </source>
</reference>
<name>A0A1T4JSB9_9FIRM</name>
<dbReference type="Proteomes" id="UP000190625">
    <property type="component" value="Unassembled WGS sequence"/>
</dbReference>
<protein>
    <recommendedName>
        <fullName evidence="3">DUF2283 domain-containing protein</fullName>
    </recommendedName>
</protein>